<dbReference type="PANTHER" id="PTHR45983">
    <property type="entry name" value="TYROSINE PHOSPHATSE N18, PUTATIVE-RELATED"/>
    <property type="match status" value="1"/>
</dbReference>
<reference evidence="11" key="1">
    <citation type="submission" date="2007-04" db="EMBL/GenBank/DDBJ databases">
        <title>Annotation of Pediculus humanus corporis strain USDA.</title>
        <authorList>
            <person name="Kirkness E."/>
            <person name="Hannick L."/>
            <person name="Hass B."/>
            <person name="Bruggner R."/>
            <person name="Lawson D."/>
            <person name="Bidwell S."/>
            <person name="Joardar V."/>
            <person name="Caler E."/>
            <person name="Walenz B."/>
            <person name="Inman J."/>
            <person name="Schobel S."/>
            <person name="Galinsky K."/>
            <person name="Amedeo P."/>
            <person name="Strausberg R."/>
        </authorList>
    </citation>
    <scope>NUCLEOTIDE SEQUENCE</scope>
    <source>
        <strain evidence="11">USDA</strain>
    </source>
</reference>
<feature type="region of interest" description="Disordered" evidence="8">
    <location>
        <begin position="862"/>
        <end position="932"/>
    </location>
</feature>
<dbReference type="Gene3D" id="3.90.190.10">
    <property type="entry name" value="Protein tyrosine phosphatase superfamily"/>
    <property type="match status" value="1"/>
</dbReference>
<feature type="region of interest" description="Disordered" evidence="8">
    <location>
        <begin position="968"/>
        <end position="987"/>
    </location>
</feature>
<dbReference type="EMBL" id="DS235867">
    <property type="protein sequence ID" value="EEB19425.1"/>
    <property type="molecule type" value="Genomic_DNA"/>
</dbReference>
<dbReference type="InterPro" id="IPR003595">
    <property type="entry name" value="Tyr_Pase_cat"/>
</dbReference>
<dbReference type="KEGG" id="phu:Phum_PHUM574190"/>
<dbReference type="PROSITE" id="PS50055">
    <property type="entry name" value="TYR_PHOSPHATASE_PTP"/>
    <property type="match status" value="1"/>
</dbReference>
<dbReference type="PROSITE" id="PS50056">
    <property type="entry name" value="TYR_PHOSPHATASE_2"/>
    <property type="match status" value="1"/>
</dbReference>
<dbReference type="EMBL" id="AAZO01006982">
    <property type="status" value="NOT_ANNOTATED_CDS"/>
    <property type="molecule type" value="Genomic_DNA"/>
</dbReference>
<evidence type="ECO:0000256" key="3">
    <source>
        <dbReference type="ARBA" id="ARBA00022490"/>
    </source>
</evidence>
<dbReference type="CDD" id="cd14542">
    <property type="entry name" value="PTPc-N22_18_12"/>
    <property type="match status" value="1"/>
</dbReference>
<dbReference type="OrthoDB" id="8609993at2759"/>
<organism>
    <name type="scientific">Pediculus humanus subsp. corporis</name>
    <name type="common">Body louse</name>
    <dbReference type="NCBI Taxonomy" id="121224"/>
    <lineage>
        <taxon>Eukaryota</taxon>
        <taxon>Metazoa</taxon>
        <taxon>Ecdysozoa</taxon>
        <taxon>Arthropoda</taxon>
        <taxon>Hexapoda</taxon>
        <taxon>Insecta</taxon>
        <taxon>Pterygota</taxon>
        <taxon>Neoptera</taxon>
        <taxon>Paraneoptera</taxon>
        <taxon>Psocodea</taxon>
        <taxon>Troctomorpha</taxon>
        <taxon>Phthiraptera</taxon>
        <taxon>Anoplura</taxon>
        <taxon>Pediculidae</taxon>
        <taxon>Pediculus</taxon>
    </lineage>
</organism>
<name>E0W1B9_PEDHC</name>
<dbReference type="PROSITE" id="PS00383">
    <property type="entry name" value="TYR_PHOSPHATASE_1"/>
    <property type="match status" value="1"/>
</dbReference>
<dbReference type="PANTHER" id="PTHR45983:SF2">
    <property type="entry name" value="PROTEIN-TYROSINE-PHOSPHATASE"/>
    <property type="match status" value="1"/>
</dbReference>
<dbReference type="GO" id="GO:0048666">
    <property type="term" value="P:neuron development"/>
    <property type="evidence" value="ECO:0007669"/>
    <property type="project" value="UniProtKB-ARBA"/>
</dbReference>
<comment type="similarity">
    <text evidence="7">Belongs to the protein-tyrosine phosphatase family. Non-receptor class 4 subfamily.</text>
</comment>
<dbReference type="Pfam" id="PF00102">
    <property type="entry name" value="Y_phosphatase"/>
    <property type="match status" value="1"/>
</dbReference>
<dbReference type="GO" id="GO:0004726">
    <property type="term" value="F:non-membrane spanning protein tyrosine phosphatase activity"/>
    <property type="evidence" value="ECO:0007669"/>
    <property type="project" value="InterPro"/>
</dbReference>
<comment type="subcellular location">
    <subcellularLocation>
        <location evidence="1">Cytoplasm</location>
    </subcellularLocation>
</comment>
<keyword evidence="11" id="KW-0808">Transferase</keyword>
<dbReference type="InterPro" id="IPR029021">
    <property type="entry name" value="Prot-tyrosine_phosphatase-like"/>
</dbReference>
<evidence type="ECO:0000259" key="10">
    <source>
        <dbReference type="PROSITE" id="PS50056"/>
    </source>
</evidence>
<dbReference type="InterPro" id="IPR000242">
    <property type="entry name" value="PTP_cat"/>
</dbReference>
<dbReference type="Proteomes" id="UP000009046">
    <property type="component" value="Unassembled WGS sequence"/>
</dbReference>
<feature type="domain" description="Tyrosine-protein phosphatase" evidence="9">
    <location>
        <begin position="34"/>
        <end position="305"/>
    </location>
</feature>
<feature type="compositionally biased region" description="Polar residues" evidence="8">
    <location>
        <begin position="481"/>
        <end position="491"/>
    </location>
</feature>
<evidence type="ECO:0000256" key="7">
    <source>
        <dbReference type="ARBA" id="ARBA00034734"/>
    </source>
</evidence>
<dbReference type="InterPro" id="IPR000387">
    <property type="entry name" value="Tyr_Pase_dom"/>
</dbReference>
<dbReference type="eggNOG" id="KOG0789">
    <property type="taxonomic scope" value="Eukaryota"/>
</dbReference>
<accession>E0W1B9</accession>
<dbReference type="PRINTS" id="PR00700">
    <property type="entry name" value="PRTYPHPHTASE"/>
</dbReference>
<feature type="compositionally biased region" description="Basic and acidic residues" evidence="8">
    <location>
        <begin position="348"/>
        <end position="372"/>
    </location>
</feature>
<evidence type="ECO:0000256" key="2">
    <source>
        <dbReference type="ARBA" id="ARBA00013064"/>
    </source>
</evidence>
<dbReference type="SMART" id="SM00404">
    <property type="entry name" value="PTPc_motif"/>
    <property type="match status" value="1"/>
</dbReference>
<dbReference type="SUPFAM" id="SSF52799">
    <property type="entry name" value="(Phosphotyrosine protein) phosphatases II"/>
    <property type="match status" value="1"/>
</dbReference>
<dbReference type="GO" id="GO:0005737">
    <property type="term" value="C:cytoplasm"/>
    <property type="evidence" value="ECO:0007669"/>
    <property type="project" value="UniProtKB-SubCell"/>
</dbReference>
<feature type="compositionally biased region" description="Low complexity" evidence="8">
    <location>
        <begin position="909"/>
        <end position="924"/>
    </location>
</feature>
<feature type="region of interest" description="Disordered" evidence="8">
    <location>
        <begin position="478"/>
        <end position="499"/>
    </location>
</feature>
<evidence type="ECO:0000256" key="5">
    <source>
        <dbReference type="ARBA" id="ARBA00022801"/>
    </source>
</evidence>
<keyword evidence="4" id="KW-0597">Phosphoprotein</keyword>
<sequence>MKESRGITPLRTILRNCLNHIENLETNRSICDNYDREFQDLKQFSETLKAQKEFACTEGEKEVNRKKNRYKDILPFNVSRVILNEYAGVPGSDYINANFIKGASGSPAYIASQGPLPNTVNDFWRMVVECEVQVIVMACNAQESGKHKCENYWVEKEGEEKRFGMVQICLVKASLVCPDFLVRTMRLKYTNDKDVTEERTVCQFHYSAWPDHGVPPLVRPLLDMVRLVRDTQASETLPVLVHCSAGCGRTGTICAIDFVWGLLRAGKLTEEFSLFNLVRDMRKQRVAMVQTKEQYILVHQAVRELFKEQLRVIESHPYENIDFNGVPLIKDFEEPFYDTINVQNIENCDEKQDKSDIKEKAEDSDIKNDKIESAPPLPRKKRPNVLFSKQEKEAENLTEKNRLYVSDKDKEKSDASHSGLLGKPRIVKLRALFEKNSNSKDRSVLKDRGSQTVSRSHSLGAFRKPLTSEIFEMPTEKMKPSNISQQPNNVNDHNKLKHSKSFSKSVPLIKRSKSLKNFSPSLHLSVSTAVDIDHKFQKSYLVNHHENEISVKKENNHSKQKIDHKHTNFETLRDGSKRRRSLESLMGDLPPTITWPNSMNEEKNGNDLNIRQIITSSKMNSRTIQDNKTADLIRLQLQRLSVETEKKVNNNLSSGIGTRERRNSFRQAVTKNEFQNVFFNKNEQPSTSTKKPTNDYFLVSYPKNNRNSSDAGYYVDYPESVDLKTALKVKSVYHENDKYKLNSGPINSKPESKKQIVRQENYSNYSSSHFSTPAFNHITPDSRVLKVMPIPKSKPRSEELEVRNLESKNLFLKRLNSEILSEKERESGVSSKYADSHSRLSCEELLKKRDFSNSEPEKCLMSNDHRVLSKTNSKPSSFGKNSENFDELDGLNNKISTKPMQKEVKDKNMQSWSNSSLQNQQMQSPQKHSKPKTTDYSYYVAAKGSQFAFYNKPISSRKEMPYQSVIGEPSKSVKLDQSPSSKVLPRKEPTRPIVRNISKAPIKGYHPNIDNETMSPVRERRNFGYVNSEKNKAINSEYDECDKKLLLPSKVLTVDKNVKTFDCLPWSHSTSSRSSGETSSSDQFSNKSDSSKLLCQYDNESINKSEFKTNKKEKIKKMAKINVNDLPTVSKTGEQLSDMSKLRRENDSKMSSAECENHGAAGSKSRQKSSKYSKDDFLLDEPTAPPRVKRHASVTIPRNNGNTSEQVTSWGSNENNLSSDKNATTEIDKNAWNGLIGVDLDAVAASMQQNKGESSTVKNRVWPGKIQTNVTGNPNFKKKQHYF</sequence>
<evidence type="ECO:0000259" key="9">
    <source>
        <dbReference type="PROSITE" id="PS50055"/>
    </source>
</evidence>
<dbReference type="RefSeq" id="XP_002432163.1">
    <property type="nucleotide sequence ID" value="XM_002432118.1"/>
</dbReference>
<dbReference type="VEuPathDB" id="VectorBase:PHUM574190"/>
<evidence type="ECO:0000256" key="8">
    <source>
        <dbReference type="SAM" id="MobiDB-lite"/>
    </source>
</evidence>
<feature type="region of interest" description="Disordered" evidence="8">
    <location>
        <begin position="348"/>
        <end position="419"/>
    </location>
</feature>
<keyword evidence="6" id="KW-0904">Protein phosphatase</keyword>
<dbReference type="GeneID" id="8234945"/>
<dbReference type="SMART" id="SM00194">
    <property type="entry name" value="PTPc"/>
    <property type="match status" value="1"/>
</dbReference>
<evidence type="ECO:0000256" key="6">
    <source>
        <dbReference type="ARBA" id="ARBA00022912"/>
    </source>
</evidence>
<evidence type="ECO:0000313" key="11">
    <source>
        <dbReference type="EMBL" id="EEB19425.1"/>
    </source>
</evidence>
<reference evidence="11" key="2">
    <citation type="submission" date="2007-04" db="EMBL/GenBank/DDBJ databases">
        <title>The genome of the human body louse.</title>
        <authorList>
            <consortium name="The Human Body Louse Genome Consortium"/>
            <person name="Kirkness E."/>
            <person name="Walenz B."/>
            <person name="Hass B."/>
            <person name="Bruggner R."/>
            <person name="Strausberg R."/>
        </authorList>
    </citation>
    <scope>NUCLEOTIDE SEQUENCE</scope>
    <source>
        <strain evidence="11">USDA</strain>
    </source>
</reference>
<reference evidence="12" key="3">
    <citation type="submission" date="2020-05" db="UniProtKB">
        <authorList>
            <consortium name="EnsemblMetazoa"/>
        </authorList>
    </citation>
    <scope>IDENTIFICATION</scope>
    <source>
        <strain evidence="12">USDA</strain>
    </source>
</reference>
<evidence type="ECO:0000313" key="13">
    <source>
        <dbReference type="Proteomes" id="UP000009046"/>
    </source>
</evidence>
<dbReference type="HOGENOM" id="CLU_262941_0_0_1"/>
<protein>
    <recommendedName>
        <fullName evidence="2">protein-tyrosine-phosphatase</fullName>
        <ecNumber evidence="2">3.1.3.48</ecNumber>
    </recommendedName>
</protein>
<feature type="region of interest" description="Disordered" evidence="8">
    <location>
        <begin position="1068"/>
        <end position="1090"/>
    </location>
</feature>
<evidence type="ECO:0000256" key="1">
    <source>
        <dbReference type="ARBA" id="ARBA00004496"/>
    </source>
</evidence>
<evidence type="ECO:0000256" key="4">
    <source>
        <dbReference type="ARBA" id="ARBA00022553"/>
    </source>
</evidence>
<feature type="compositionally biased region" description="Polar residues" evidence="8">
    <location>
        <begin position="869"/>
        <end position="882"/>
    </location>
</feature>
<keyword evidence="5" id="KW-0378">Hydrolase</keyword>
<evidence type="ECO:0000313" key="12">
    <source>
        <dbReference type="EnsemblMetazoa" id="PHUM574190-PA"/>
    </source>
</evidence>
<dbReference type="CTD" id="8234945"/>
<dbReference type="GO" id="GO:0005634">
    <property type="term" value="C:nucleus"/>
    <property type="evidence" value="ECO:0007669"/>
    <property type="project" value="TreeGrafter"/>
</dbReference>
<dbReference type="STRING" id="121224.E0W1B9"/>
<feature type="compositionally biased region" description="Basic and acidic residues" evidence="8">
    <location>
        <begin position="389"/>
        <end position="415"/>
    </location>
</feature>
<dbReference type="InterPro" id="IPR016130">
    <property type="entry name" value="Tyr_Pase_AS"/>
</dbReference>
<dbReference type="EC" id="3.1.3.48" evidence="2"/>
<dbReference type="GO" id="GO:0016740">
    <property type="term" value="F:transferase activity"/>
    <property type="evidence" value="ECO:0007669"/>
    <property type="project" value="UniProtKB-KW"/>
</dbReference>
<dbReference type="EnsemblMetazoa" id="PHUM574190-RA">
    <property type="protein sequence ID" value="PHUM574190-PA"/>
    <property type="gene ID" value="PHUM574190"/>
</dbReference>
<keyword evidence="13" id="KW-1185">Reference proteome</keyword>
<proteinExistence type="inferred from homology"/>
<gene>
    <name evidence="12" type="primary">8234945</name>
    <name evidence="11" type="ORF">Phum_PHUM574190</name>
</gene>
<feature type="region of interest" description="Disordered" evidence="8">
    <location>
        <begin position="1131"/>
        <end position="1219"/>
    </location>
</feature>
<feature type="domain" description="Tyrosine specific protein phosphatases" evidence="10">
    <location>
        <begin position="219"/>
        <end position="296"/>
    </location>
</feature>
<dbReference type="FunFam" id="3.90.190.10:FF:000045">
    <property type="entry name" value="Tyrosine-protein phosphatase non-receptor type 12"/>
    <property type="match status" value="1"/>
</dbReference>
<dbReference type="InterPro" id="IPR047170">
    <property type="entry name" value="PTN12/18/22"/>
</dbReference>
<feature type="compositionally biased region" description="Polar residues" evidence="8">
    <location>
        <begin position="1196"/>
        <end position="1219"/>
    </location>
</feature>
<keyword evidence="3" id="KW-0963">Cytoplasm</keyword>
<dbReference type="InParanoid" id="E0W1B9"/>